<gene>
    <name evidence="7" type="ORF">CCMP2556_LOCUS19458</name>
</gene>
<comment type="caution">
    <text evidence="7">The sequence shown here is derived from an EMBL/GenBank/DDBJ whole genome shotgun (WGS) entry which is preliminary data.</text>
</comment>
<organism evidence="7 8">
    <name type="scientific">Durusdinium trenchii</name>
    <dbReference type="NCBI Taxonomy" id="1381693"/>
    <lineage>
        <taxon>Eukaryota</taxon>
        <taxon>Sar</taxon>
        <taxon>Alveolata</taxon>
        <taxon>Dinophyceae</taxon>
        <taxon>Suessiales</taxon>
        <taxon>Symbiodiniaceae</taxon>
        <taxon>Durusdinium</taxon>
    </lineage>
</organism>
<protein>
    <recommendedName>
        <fullName evidence="9">Transmembrane protein</fullName>
    </recommendedName>
</protein>
<evidence type="ECO:0000256" key="5">
    <source>
        <dbReference type="SAM" id="MobiDB-lite"/>
    </source>
</evidence>
<accession>A0ABP0L810</accession>
<proteinExistence type="predicted"/>
<evidence type="ECO:0000256" key="1">
    <source>
        <dbReference type="ARBA" id="ARBA00004141"/>
    </source>
</evidence>
<evidence type="ECO:0000313" key="8">
    <source>
        <dbReference type="Proteomes" id="UP001642484"/>
    </source>
</evidence>
<feature type="transmembrane region" description="Helical" evidence="6">
    <location>
        <begin position="145"/>
        <end position="163"/>
    </location>
</feature>
<evidence type="ECO:0000256" key="2">
    <source>
        <dbReference type="ARBA" id="ARBA00022692"/>
    </source>
</evidence>
<evidence type="ECO:0008006" key="9">
    <source>
        <dbReference type="Google" id="ProtNLM"/>
    </source>
</evidence>
<feature type="transmembrane region" description="Helical" evidence="6">
    <location>
        <begin position="30"/>
        <end position="50"/>
    </location>
</feature>
<dbReference type="Proteomes" id="UP001642484">
    <property type="component" value="Unassembled WGS sequence"/>
</dbReference>
<evidence type="ECO:0000256" key="6">
    <source>
        <dbReference type="SAM" id="Phobius"/>
    </source>
</evidence>
<feature type="compositionally biased region" description="Basic and acidic residues" evidence="5">
    <location>
        <begin position="206"/>
        <end position="216"/>
    </location>
</feature>
<evidence type="ECO:0000256" key="3">
    <source>
        <dbReference type="ARBA" id="ARBA00022989"/>
    </source>
</evidence>
<feature type="transmembrane region" description="Helical" evidence="6">
    <location>
        <begin position="56"/>
        <end position="76"/>
    </location>
</feature>
<feature type="region of interest" description="Disordered" evidence="5">
    <location>
        <begin position="189"/>
        <end position="240"/>
    </location>
</feature>
<dbReference type="Pfam" id="PF09799">
    <property type="entry name" value="Transmemb_17"/>
    <property type="match status" value="1"/>
</dbReference>
<dbReference type="PANTHER" id="PTHR13531">
    <property type="entry name" value="GEO07735P1-RELATED-RELATED"/>
    <property type="match status" value="1"/>
</dbReference>
<keyword evidence="4 6" id="KW-0472">Membrane</keyword>
<reference evidence="7 8" key="1">
    <citation type="submission" date="2024-02" db="EMBL/GenBank/DDBJ databases">
        <authorList>
            <person name="Chen Y."/>
            <person name="Shah S."/>
            <person name="Dougan E. K."/>
            <person name="Thang M."/>
            <person name="Chan C."/>
        </authorList>
    </citation>
    <scope>NUCLEOTIDE SEQUENCE [LARGE SCALE GENOMIC DNA]</scope>
</reference>
<name>A0ABP0L810_9DINO</name>
<dbReference type="EMBL" id="CAXAMN010011113">
    <property type="protein sequence ID" value="CAK9034344.1"/>
    <property type="molecule type" value="Genomic_DNA"/>
</dbReference>
<evidence type="ECO:0000256" key="4">
    <source>
        <dbReference type="ARBA" id="ARBA00023136"/>
    </source>
</evidence>
<keyword evidence="3 6" id="KW-1133">Transmembrane helix</keyword>
<dbReference type="InterPro" id="IPR019184">
    <property type="entry name" value="Uncharacterised_TM-17"/>
</dbReference>
<sequence>MQHRNQDGRPRETCPLVLDRRVSSSVSLQVLLYCGVWFDVFLVIVEVLAGWAKLRWIRGTIMIALLCANYVLCLLLEPCRLYLGYAGNLGEKVPELFLFVFLCLGCIGILVAELALSSYLEDFQPGICSLAANLPCIFTIEQVCWVIRLVLSVFELLLGLRALRRLIHEQSARFFVALDEGAPFDDLSGGPWAADRSRPNLNGRSNLERTQPDGRDGASSLGPRAQVYGRPASPQRLHAD</sequence>
<evidence type="ECO:0000313" key="7">
    <source>
        <dbReference type="EMBL" id="CAK9034344.1"/>
    </source>
</evidence>
<keyword evidence="8" id="KW-1185">Reference proteome</keyword>
<comment type="subcellular location">
    <subcellularLocation>
        <location evidence="1">Membrane</location>
        <topology evidence="1">Multi-pass membrane protein</topology>
    </subcellularLocation>
</comment>
<feature type="transmembrane region" description="Helical" evidence="6">
    <location>
        <begin position="96"/>
        <end position="116"/>
    </location>
</feature>
<keyword evidence="2 6" id="KW-0812">Transmembrane</keyword>